<comment type="subcellular location">
    <subcellularLocation>
        <location evidence="1">Cell membrane</location>
        <topology evidence="1">Multi-pass membrane protein</topology>
    </subcellularLocation>
</comment>
<dbReference type="KEGG" id="srub:C2R22_03155"/>
<dbReference type="InterPro" id="IPR020846">
    <property type="entry name" value="MFS_dom"/>
</dbReference>
<dbReference type="GO" id="GO:0005886">
    <property type="term" value="C:plasma membrane"/>
    <property type="evidence" value="ECO:0007669"/>
    <property type="project" value="UniProtKB-SubCell"/>
</dbReference>
<dbReference type="PANTHER" id="PTHR43124">
    <property type="entry name" value="PURINE EFFLUX PUMP PBUE"/>
    <property type="match status" value="1"/>
</dbReference>
<dbReference type="RefSeq" id="WP_103427549.1">
    <property type="nucleotide sequence ID" value="NZ_CP026309.1"/>
</dbReference>
<keyword evidence="2" id="KW-1003">Cell membrane</keyword>
<dbReference type="SUPFAM" id="SSF103473">
    <property type="entry name" value="MFS general substrate transporter"/>
    <property type="match status" value="1"/>
</dbReference>
<dbReference type="GO" id="GO:0022857">
    <property type="term" value="F:transmembrane transporter activity"/>
    <property type="evidence" value="ECO:0007669"/>
    <property type="project" value="InterPro"/>
</dbReference>
<dbReference type="InterPro" id="IPR011701">
    <property type="entry name" value="MFS"/>
</dbReference>
<accession>A0A2I8VPJ1</accession>
<dbReference type="PANTHER" id="PTHR43124:SF3">
    <property type="entry name" value="CHLORAMPHENICOL EFFLUX PUMP RV0191"/>
    <property type="match status" value="1"/>
</dbReference>
<dbReference type="Pfam" id="PF07690">
    <property type="entry name" value="MFS_1"/>
    <property type="match status" value="1"/>
</dbReference>
<feature type="domain" description="Major facilitator superfamily (MFS) profile" evidence="7">
    <location>
        <begin position="1"/>
        <end position="372"/>
    </location>
</feature>
<proteinExistence type="predicted"/>
<feature type="transmembrane region" description="Helical" evidence="6">
    <location>
        <begin position="341"/>
        <end position="371"/>
    </location>
</feature>
<protein>
    <submittedName>
        <fullName evidence="8">MFS transporter</fullName>
    </submittedName>
</protein>
<evidence type="ECO:0000313" key="8">
    <source>
        <dbReference type="EMBL" id="AUV83860.1"/>
    </source>
</evidence>
<keyword evidence="9" id="KW-1185">Reference proteome</keyword>
<evidence type="ECO:0000259" key="7">
    <source>
        <dbReference type="PROSITE" id="PS50850"/>
    </source>
</evidence>
<evidence type="ECO:0000313" key="9">
    <source>
        <dbReference type="Proteomes" id="UP000236584"/>
    </source>
</evidence>
<feature type="transmembrane region" description="Helical" evidence="6">
    <location>
        <begin position="62"/>
        <end position="82"/>
    </location>
</feature>
<evidence type="ECO:0000256" key="3">
    <source>
        <dbReference type="ARBA" id="ARBA00022692"/>
    </source>
</evidence>
<dbReference type="Proteomes" id="UP000236584">
    <property type="component" value="Chromosome"/>
</dbReference>
<feature type="transmembrane region" description="Helical" evidence="6">
    <location>
        <begin position="88"/>
        <end position="113"/>
    </location>
</feature>
<dbReference type="Gene3D" id="1.20.1250.20">
    <property type="entry name" value="MFS general substrate transporter like domains"/>
    <property type="match status" value="2"/>
</dbReference>
<dbReference type="GeneID" id="35591054"/>
<keyword evidence="5 6" id="KW-0472">Membrane</keyword>
<feature type="transmembrane region" description="Helical" evidence="6">
    <location>
        <begin position="30"/>
        <end position="50"/>
    </location>
</feature>
<evidence type="ECO:0000256" key="6">
    <source>
        <dbReference type="SAM" id="Phobius"/>
    </source>
</evidence>
<keyword evidence="4 6" id="KW-1133">Transmembrane helix</keyword>
<feature type="transmembrane region" description="Helical" evidence="6">
    <location>
        <begin position="156"/>
        <end position="173"/>
    </location>
</feature>
<evidence type="ECO:0000256" key="2">
    <source>
        <dbReference type="ARBA" id="ARBA00022475"/>
    </source>
</evidence>
<feature type="transmembrane region" description="Helical" evidence="6">
    <location>
        <begin position="266"/>
        <end position="292"/>
    </location>
</feature>
<dbReference type="EMBL" id="CP026309">
    <property type="protein sequence ID" value="AUV83860.1"/>
    <property type="molecule type" value="Genomic_DNA"/>
</dbReference>
<reference evidence="8 9" key="1">
    <citation type="submission" date="2018-01" db="EMBL/GenBank/DDBJ databases">
        <title>Complete genome sequence of Salinigranum rubrum GX10T, an extremely halophilic archaeon isolated from a marine solar saltern.</title>
        <authorList>
            <person name="Han S."/>
        </authorList>
    </citation>
    <scope>NUCLEOTIDE SEQUENCE [LARGE SCALE GENOMIC DNA]</scope>
    <source>
        <strain evidence="8 9">GX10</strain>
    </source>
</reference>
<feature type="transmembrane region" description="Helical" evidence="6">
    <location>
        <begin position="125"/>
        <end position="150"/>
    </location>
</feature>
<keyword evidence="3 6" id="KW-0812">Transmembrane</keyword>
<gene>
    <name evidence="8" type="ORF">C2R22_03155</name>
</gene>
<evidence type="ECO:0000256" key="1">
    <source>
        <dbReference type="ARBA" id="ARBA00004651"/>
    </source>
</evidence>
<feature type="transmembrane region" description="Helical" evidence="6">
    <location>
        <begin position="204"/>
        <end position="223"/>
    </location>
</feature>
<dbReference type="PROSITE" id="PS50850">
    <property type="entry name" value="MFS"/>
    <property type="match status" value="1"/>
</dbReference>
<name>A0A2I8VPJ1_9EURY</name>
<evidence type="ECO:0000256" key="4">
    <source>
        <dbReference type="ARBA" id="ARBA00022989"/>
    </source>
</evidence>
<dbReference type="InterPro" id="IPR050189">
    <property type="entry name" value="MFS_Efflux_Transporters"/>
</dbReference>
<sequence>MLVTLSVGWAIIQGGRFVLSPLLPTIIADLGITEATAGLAFTALGGVYAVAQYPSGRLSDQWTRTTLIVPGLAVLVVGFLLFGTASSYLPFVAAAVVVGLGKGLFAIPSRALVSDRYVERRGRALGVYAAGTDAGGLVASGVAVVVLSSATWRAPFLPIAVALALLTLLFVWWSDEPYQVERADLELGTTVRRLVASSGQRRTLTAYALFYFMVGGFITFFPTYLAGSKGFTESLASVAFAVVFVVGFGIKPLAGDLSDRFHRQDVAAAGMGAAALALVVLVVAESALLIWASTLVLAVGYKTQFPLADAIVMDAAPDGGMGADLGAARALFLGASAVGPAYVGIVATAVGYAAAFGSLAACLLVAALLVWH</sequence>
<feature type="transmembrane region" description="Helical" evidence="6">
    <location>
        <begin position="235"/>
        <end position="254"/>
    </location>
</feature>
<organism evidence="8 9">
    <name type="scientific">Salinigranum rubrum</name>
    <dbReference type="NCBI Taxonomy" id="755307"/>
    <lineage>
        <taxon>Archaea</taxon>
        <taxon>Methanobacteriati</taxon>
        <taxon>Methanobacteriota</taxon>
        <taxon>Stenosarchaea group</taxon>
        <taxon>Halobacteria</taxon>
        <taxon>Halobacteriales</taxon>
        <taxon>Haloferacaceae</taxon>
        <taxon>Salinigranum</taxon>
    </lineage>
</organism>
<dbReference type="InterPro" id="IPR036259">
    <property type="entry name" value="MFS_trans_sf"/>
</dbReference>
<dbReference type="AlphaFoldDB" id="A0A2I8VPJ1"/>
<evidence type="ECO:0000256" key="5">
    <source>
        <dbReference type="ARBA" id="ARBA00023136"/>
    </source>
</evidence>
<dbReference type="OrthoDB" id="29061at2157"/>